<evidence type="ECO:0000313" key="4">
    <source>
        <dbReference type="EMBL" id="KAJ8437558.1"/>
    </source>
</evidence>
<proteinExistence type="predicted"/>
<keyword evidence="5" id="KW-1185">Reference proteome</keyword>
<evidence type="ECO:0000259" key="3">
    <source>
        <dbReference type="Pfam" id="PF12222"/>
    </source>
</evidence>
<feature type="signal peptide" evidence="2">
    <location>
        <begin position="1"/>
        <end position="22"/>
    </location>
</feature>
<gene>
    <name evidence="4" type="ORF">Cgig2_017911</name>
</gene>
<dbReference type="AlphaFoldDB" id="A0A9Q1K6B5"/>
<dbReference type="PANTHER" id="PTHR31104">
    <property type="entry name" value="PEPTIDE-N4-(N-ACETYL-BETA-GLUCOSAMINYL)ASPARAGINE AMIDASE A PROTEIN"/>
    <property type="match status" value="1"/>
</dbReference>
<evidence type="ECO:0000256" key="2">
    <source>
        <dbReference type="SAM" id="SignalP"/>
    </source>
</evidence>
<dbReference type="OrthoDB" id="339900at2759"/>
<dbReference type="Proteomes" id="UP001153076">
    <property type="component" value="Unassembled WGS sequence"/>
</dbReference>
<dbReference type="Pfam" id="PF12222">
    <property type="entry name" value="PNGaseA"/>
    <property type="match status" value="1"/>
</dbReference>
<dbReference type="EMBL" id="JAKOGI010000292">
    <property type="protein sequence ID" value="KAJ8437558.1"/>
    <property type="molecule type" value="Genomic_DNA"/>
</dbReference>
<dbReference type="InterPro" id="IPR021102">
    <property type="entry name" value="PNGase_A"/>
</dbReference>
<feature type="domain" description="Peptide N-acetyl-beta-D-glucosaminyl asparaginase amidase A N-terminal" evidence="3">
    <location>
        <begin position="69"/>
        <end position="396"/>
    </location>
</feature>
<comment type="caution">
    <text evidence="4">The sequence shown here is derived from an EMBL/GenBank/DDBJ whole genome shotgun (WGS) entry which is preliminary data.</text>
</comment>
<evidence type="ECO:0000313" key="5">
    <source>
        <dbReference type="Proteomes" id="UP001153076"/>
    </source>
</evidence>
<reference evidence="4" key="1">
    <citation type="submission" date="2022-04" db="EMBL/GenBank/DDBJ databases">
        <title>Carnegiea gigantea Genome sequencing and assembly v2.</title>
        <authorList>
            <person name="Copetti D."/>
            <person name="Sanderson M.J."/>
            <person name="Burquez A."/>
            <person name="Wojciechowski M.F."/>
        </authorList>
    </citation>
    <scope>NUCLEOTIDE SEQUENCE</scope>
    <source>
        <strain evidence="4">SGP5-SGP5p</strain>
        <tissue evidence="4">Aerial part</tissue>
    </source>
</reference>
<protein>
    <recommendedName>
        <fullName evidence="3">Peptide N-acetyl-beta-D-glucosaminyl asparaginase amidase A N-terminal domain-containing protein</fullName>
    </recommendedName>
</protein>
<feature type="region of interest" description="Disordered" evidence="1">
    <location>
        <begin position="27"/>
        <end position="49"/>
    </location>
</feature>
<sequence>MYASIVSLFVLGFLSLAPYSTAIPPHRPPSLSTDSHPLSSSLSDSHAPPHQQPIEFFEVTKPIKLPSSKPCSHLVLQHDFGFTYGRPPVVAAYAPPSHCPATFSAAVLEWSATCQGRQFDRIFGVWLGGVELLRSCTAEPTRDGIFWKVEKDITRYSSLLQTNQTLAVYLGNLVDKTYTGVYHVNITIRYYPVEEIGGNHQHGVHLGDLANGYRDWADLIIPISRNLPLNDGLWFEVENSADVQSKKVVIPKNVYRAVLEVYVSYHENDEFWNTNLPNDYLIANNLTKTLPGNGPFREVLVTLDGELVGAVWPFTVVFTGGINPLLWRPISAIGSFDLPSYDIEITPFLGRLLNGQAHNFGFSVKNSLNVWYIDANLHLWLDANVKETKAQLFEHKAKPLTLSSRSDFTGLDGVFFTGASRLIVSSGWVSSSNGNITTSLIQRFDFKNFMALRNNGDKQIVNQTIEFNTSVLADLPSSPSLPLYRSESYKNFPLFLYTNQDDQGNNSYTLFSNVTLGFNEDKILAIGGESSSSYLRNKQYAEGTMVVKGNLVVSGLGSTHQVYEYDEDNGKFCYFRNVSSHNYTILYDEVREKCKSNDQHYVSVIHWDGNDQASNFRDLLPVQKGQCVHAWAHRPGNIV</sequence>
<evidence type="ECO:0000256" key="1">
    <source>
        <dbReference type="SAM" id="MobiDB-lite"/>
    </source>
</evidence>
<dbReference type="InterPro" id="IPR056948">
    <property type="entry name" value="PNGaseA_N"/>
</dbReference>
<accession>A0A9Q1K6B5</accession>
<feature type="compositionally biased region" description="Low complexity" evidence="1">
    <location>
        <begin position="29"/>
        <end position="49"/>
    </location>
</feature>
<keyword evidence="2" id="KW-0732">Signal</keyword>
<dbReference type="Pfam" id="PF25156">
    <property type="entry name" value="PNGase_A_C"/>
    <property type="match status" value="1"/>
</dbReference>
<feature type="chain" id="PRO_5040503770" description="Peptide N-acetyl-beta-D-glucosaminyl asparaginase amidase A N-terminal domain-containing protein" evidence="2">
    <location>
        <begin position="23"/>
        <end position="639"/>
    </location>
</feature>
<name>A0A9Q1K6B5_9CARY</name>
<organism evidence="4 5">
    <name type="scientific">Carnegiea gigantea</name>
    <dbReference type="NCBI Taxonomy" id="171969"/>
    <lineage>
        <taxon>Eukaryota</taxon>
        <taxon>Viridiplantae</taxon>
        <taxon>Streptophyta</taxon>
        <taxon>Embryophyta</taxon>
        <taxon>Tracheophyta</taxon>
        <taxon>Spermatophyta</taxon>
        <taxon>Magnoliopsida</taxon>
        <taxon>eudicotyledons</taxon>
        <taxon>Gunneridae</taxon>
        <taxon>Pentapetalae</taxon>
        <taxon>Caryophyllales</taxon>
        <taxon>Cactineae</taxon>
        <taxon>Cactaceae</taxon>
        <taxon>Cactoideae</taxon>
        <taxon>Echinocereeae</taxon>
        <taxon>Carnegiea</taxon>
    </lineage>
</organism>